<evidence type="ECO:0000313" key="7">
    <source>
        <dbReference type="EMBL" id="GMA36196.1"/>
    </source>
</evidence>
<protein>
    <recommendedName>
        <fullName evidence="6">FtsK domain-containing protein</fullName>
    </recommendedName>
</protein>
<feature type="binding site" evidence="4">
    <location>
        <begin position="56"/>
        <end position="63"/>
    </location>
    <ligand>
        <name>ATP</name>
        <dbReference type="ChEBI" id="CHEBI:30616"/>
    </ligand>
</feature>
<dbReference type="PANTHER" id="PTHR22683">
    <property type="entry name" value="SPORULATION PROTEIN RELATED"/>
    <property type="match status" value="1"/>
</dbReference>
<proteinExistence type="predicted"/>
<dbReference type="InterPro" id="IPR050206">
    <property type="entry name" value="FtsK/SpoIIIE/SftA"/>
</dbReference>
<keyword evidence="3 4" id="KW-0067">ATP-binding</keyword>
<dbReference type="Pfam" id="PF01580">
    <property type="entry name" value="FtsK_SpoIIIE"/>
    <property type="match status" value="1"/>
</dbReference>
<feature type="domain" description="FtsK" evidence="6">
    <location>
        <begin position="38"/>
        <end position="228"/>
    </location>
</feature>
<evidence type="ECO:0000313" key="8">
    <source>
        <dbReference type="Proteomes" id="UP001157125"/>
    </source>
</evidence>
<evidence type="ECO:0000256" key="2">
    <source>
        <dbReference type="ARBA" id="ARBA00022741"/>
    </source>
</evidence>
<evidence type="ECO:0000259" key="6">
    <source>
        <dbReference type="PROSITE" id="PS50901"/>
    </source>
</evidence>
<reference evidence="8" key="1">
    <citation type="journal article" date="2019" name="Int. J. Syst. Evol. Microbiol.">
        <title>The Global Catalogue of Microorganisms (GCM) 10K type strain sequencing project: providing services to taxonomists for standard genome sequencing and annotation.</title>
        <authorList>
            <consortium name="The Broad Institute Genomics Platform"/>
            <consortium name="The Broad Institute Genome Sequencing Center for Infectious Disease"/>
            <person name="Wu L."/>
            <person name="Ma J."/>
        </authorList>
    </citation>
    <scope>NUCLEOTIDE SEQUENCE [LARGE SCALE GENOMIC DNA]</scope>
    <source>
        <strain evidence="8">NBRC 112299</strain>
    </source>
</reference>
<dbReference type="PROSITE" id="PS50901">
    <property type="entry name" value="FTSK"/>
    <property type="match status" value="1"/>
</dbReference>
<feature type="region of interest" description="Disordered" evidence="5">
    <location>
        <begin position="392"/>
        <end position="419"/>
    </location>
</feature>
<comment type="caution">
    <text evidence="7">The sequence shown here is derived from an EMBL/GenBank/DDBJ whole genome shotgun (WGS) entry which is preliminary data.</text>
</comment>
<dbReference type="EMBL" id="BSUN01000001">
    <property type="protein sequence ID" value="GMA36196.1"/>
    <property type="molecule type" value="Genomic_DNA"/>
</dbReference>
<dbReference type="Gene3D" id="3.40.50.300">
    <property type="entry name" value="P-loop containing nucleotide triphosphate hydrolases"/>
    <property type="match status" value="2"/>
</dbReference>
<keyword evidence="1" id="KW-0677">Repeat</keyword>
<accession>A0ABQ6IGA8</accession>
<sequence>MPDLAVDPALGLISPGWRGRGALTVPLGIVDVPLEQRRESLTISLGGAAGHMAVVGGPLAGKSTLLRTTVAALSLTHTPREVQFYVLDFGGGSFAGMRALPHLAGLATRSEPDVVRRTVSEVLSLINTRERYFRDHGIDSIETYRQRRAAGTVDDGYGDIFLVIDGWGTLRSEFETLEPMVQAIAARGLTFGVHLVVTASRWLEIRTNVKDLIGTRLELRLGDPSDSEIDRKAAINVTAGAAGRGLSPAKLQMLTALPRIDGMSAAASLADGIDSMIARITEAYQGPAGPKLRLLPQQITLQRVREIAPQHTREILLGVDEQALAPFGFNPLAEPALYLYGDSDSGKTSFLRGIAHEIARLYTPQQAKIFVIDYRRSLLGDLPEAHLGASLGSHEEATSGVQEPGPVLPDARSRQGRHP</sequence>
<name>A0ABQ6IGA8_9MICO</name>
<dbReference type="NCBIfam" id="TIGR03925">
    <property type="entry name" value="T7SS_EccC_b"/>
    <property type="match status" value="1"/>
</dbReference>
<organism evidence="7 8">
    <name type="scientific">Demequina litorisediminis</name>
    <dbReference type="NCBI Taxonomy" id="1849022"/>
    <lineage>
        <taxon>Bacteria</taxon>
        <taxon>Bacillati</taxon>
        <taxon>Actinomycetota</taxon>
        <taxon>Actinomycetes</taxon>
        <taxon>Micrococcales</taxon>
        <taxon>Demequinaceae</taxon>
        <taxon>Demequina</taxon>
    </lineage>
</organism>
<evidence type="ECO:0000256" key="5">
    <source>
        <dbReference type="SAM" id="MobiDB-lite"/>
    </source>
</evidence>
<dbReference type="SUPFAM" id="SSF52540">
    <property type="entry name" value="P-loop containing nucleoside triphosphate hydrolases"/>
    <property type="match status" value="2"/>
</dbReference>
<evidence type="ECO:0000256" key="3">
    <source>
        <dbReference type="ARBA" id="ARBA00022840"/>
    </source>
</evidence>
<evidence type="ECO:0000256" key="4">
    <source>
        <dbReference type="PROSITE-ProRule" id="PRU00289"/>
    </source>
</evidence>
<dbReference type="InterPro" id="IPR027417">
    <property type="entry name" value="P-loop_NTPase"/>
</dbReference>
<gene>
    <name evidence="7" type="ORF">GCM10025876_24000</name>
</gene>
<dbReference type="InterPro" id="IPR023837">
    <property type="entry name" value="EccCb-like_Actinobacteria"/>
</dbReference>
<evidence type="ECO:0000256" key="1">
    <source>
        <dbReference type="ARBA" id="ARBA00022737"/>
    </source>
</evidence>
<keyword evidence="2 4" id="KW-0547">Nucleotide-binding</keyword>
<dbReference type="InterPro" id="IPR002543">
    <property type="entry name" value="FtsK_dom"/>
</dbReference>
<dbReference type="Proteomes" id="UP001157125">
    <property type="component" value="Unassembled WGS sequence"/>
</dbReference>
<keyword evidence="8" id="KW-1185">Reference proteome</keyword>
<dbReference type="PANTHER" id="PTHR22683:SF1">
    <property type="entry name" value="TYPE VII SECRETION SYSTEM PROTEIN ESSC"/>
    <property type="match status" value="1"/>
</dbReference>